<evidence type="ECO:0000256" key="1">
    <source>
        <dbReference type="ARBA" id="ARBA00006917"/>
    </source>
</evidence>
<feature type="repeat" description="WD" evidence="5">
    <location>
        <begin position="130"/>
        <end position="171"/>
    </location>
</feature>
<dbReference type="HOGENOM" id="CLU_014960_0_1_1"/>
<gene>
    <name evidence="6" type="ORF">CAEBREN_09552</name>
</gene>
<evidence type="ECO:0000313" key="7">
    <source>
        <dbReference type="Proteomes" id="UP000008068"/>
    </source>
</evidence>
<organism evidence="7">
    <name type="scientific">Caenorhabditis brenneri</name>
    <name type="common">Nematode worm</name>
    <dbReference type="NCBI Taxonomy" id="135651"/>
    <lineage>
        <taxon>Eukaryota</taxon>
        <taxon>Metazoa</taxon>
        <taxon>Ecdysozoa</taxon>
        <taxon>Nematoda</taxon>
        <taxon>Chromadorea</taxon>
        <taxon>Rhabditida</taxon>
        <taxon>Rhabditina</taxon>
        <taxon>Rhabditomorpha</taxon>
        <taxon>Rhabditoidea</taxon>
        <taxon>Rhabditidae</taxon>
        <taxon>Peloderinae</taxon>
        <taxon>Caenorhabditis</taxon>
    </lineage>
</organism>
<dbReference type="InterPro" id="IPR020472">
    <property type="entry name" value="WD40_PAC1"/>
</dbReference>
<dbReference type="eggNOG" id="KOG0308">
    <property type="taxonomic scope" value="Eukaryota"/>
</dbReference>
<dbReference type="PANTHER" id="PTHR19862:SF14">
    <property type="entry name" value="WD REPEAT-CONTAINING PROTEIN 48"/>
    <property type="match status" value="1"/>
</dbReference>
<dbReference type="FunCoup" id="G0MEA7">
    <property type="interactions" value="4287"/>
</dbReference>
<dbReference type="GO" id="GO:0043130">
    <property type="term" value="F:ubiquitin binding"/>
    <property type="evidence" value="ECO:0007669"/>
    <property type="project" value="TreeGrafter"/>
</dbReference>
<evidence type="ECO:0000313" key="6">
    <source>
        <dbReference type="EMBL" id="EGT52266.1"/>
    </source>
</evidence>
<keyword evidence="3 5" id="KW-0853">WD repeat</keyword>
<dbReference type="InterPro" id="IPR036322">
    <property type="entry name" value="WD40_repeat_dom_sf"/>
</dbReference>
<dbReference type="InterPro" id="IPR019775">
    <property type="entry name" value="WD40_repeat_CS"/>
</dbReference>
<dbReference type="InParanoid" id="G0MEA7"/>
<protein>
    <recommendedName>
        <fullName evidence="2">WD repeat-containing protein 48 homolog</fullName>
    </recommendedName>
</protein>
<dbReference type="Proteomes" id="UP000008068">
    <property type="component" value="Unassembled WGS sequence"/>
</dbReference>
<dbReference type="InterPro" id="IPR015943">
    <property type="entry name" value="WD40/YVTN_repeat-like_dom_sf"/>
</dbReference>
<proteinExistence type="inferred from homology"/>
<dbReference type="Pfam" id="PF11816">
    <property type="entry name" value="DUF3337"/>
    <property type="match status" value="1"/>
</dbReference>
<dbReference type="CDD" id="cd00200">
    <property type="entry name" value="WD40"/>
    <property type="match status" value="1"/>
</dbReference>
<dbReference type="GO" id="GO:2000010">
    <property type="term" value="P:positive regulation of protein localization to cell surface"/>
    <property type="evidence" value="ECO:0007669"/>
    <property type="project" value="EnsemblMetazoa"/>
</dbReference>
<dbReference type="SUPFAM" id="SSF50978">
    <property type="entry name" value="WD40 repeat-like"/>
    <property type="match status" value="1"/>
</dbReference>
<dbReference type="GO" id="GO:0010628">
    <property type="term" value="P:positive regulation of gene expression"/>
    <property type="evidence" value="ECO:0007669"/>
    <property type="project" value="EnsemblMetazoa"/>
</dbReference>
<dbReference type="AlphaFoldDB" id="G0MEA7"/>
<dbReference type="PROSITE" id="PS00678">
    <property type="entry name" value="WD_REPEATS_1"/>
    <property type="match status" value="2"/>
</dbReference>
<dbReference type="InterPro" id="IPR051246">
    <property type="entry name" value="WDR48"/>
</dbReference>
<dbReference type="STRING" id="135651.G0MEA7"/>
<name>G0MEA7_CAEBE</name>
<evidence type="ECO:0000256" key="5">
    <source>
        <dbReference type="PROSITE-ProRule" id="PRU00221"/>
    </source>
</evidence>
<dbReference type="PANTHER" id="PTHR19862">
    <property type="entry name" value="WD REPEAT-CONTAINING PROTEIN 48"/>
    <property type="match status" value="1"/>
</dbReference>
<dbReference type="EMBL" id="GL379791">
    <property type="protein sequence ID" value="EGT52266.1"/>
    <property type="molecule type" value="Genomic_DNA"/>
</dbReference>
<sequence length="674" mass="75958">MTTSLNPSQTGPKKKISFIIRDVEEPRHRAAVSALQYDAKSGRLFTGGSDTIIRTWSVPQHKDAFSARGGVRSPGKSSGNYLSSLEQHTDWVNDLVLCGNGKILISASNDTTVKIWNVERDNKHRFVDCLRTHKDYVSCLAYAPNVEKAISASFDSNIFVYDINSNFKTVNNFTGKDSIYSLTTTPNMSLVLAGGTDKCIRIFDPRTNEKPIKMRGHTENVRALLINDEGTRVVSAGSDGTIRLWDVGQQLALDTCIAHEEGVWTLQVDASFSNIYSAGKDKMVVRTPCRNFSQSQLLFVEDAPVKKLLLSERENPTSIWVGTWRSDINRWSIRSSNLQLSINGDDDGPSTSAAYYAKPIHDRTRDQIPQQTKAELTIEGAPAIKQHKTLNDKRRVLTKDTAGNVALYDVLTAKKVENYGIREFDEVVTESMQVVFIPSWFTVDCKSGMLQITLDELDAFSAWLSTRDAGFDVDDKETKVGIVNYGGMMLRSLFEKWPPCKVTGMEAVDGDETQRATSHYFPIPEHTPLIVCEGNGRPLLRLLVGDAYKEKEAHELSQVIPPWVTDAIERNSLPKFNKMPFYLLPHPLTNTKQPKKDRLSATEMLQVKKVMEHVYEKVLNNSDGVIPINQIHTRIEMYCNDQKLEPEMDLRTVKHFYWKQSGELLLQYRPIRGA</sequence>
<reference evidence="7" key="1">
    <citation type="submission" date="2011-07" db="EMBL/GenBank/DDBJ databases">
        <authorList>
            <consortium name="Caenorhabditis brenneri Sequencing and Analysis Consortium"/>
            <person name="Wilson R.K."/>
        </authorList>
    </citation>
    <scope>NUCLEOTIDE SEQUENCE [LARGE SCALE GENOMIC DNA]</scope>
    <source>
        <strain evidence="7">PB2801</strain>
    </source>
</reference>
<dbReference type="InterPro" id="IPR001680">
    <property type="entry name" value="WD40_rpt"/>
</dbReference>
<dbReference type="GO" id="GO:1903003">
    <property type="term" value="P:positive regulation of protein deubiquitination"/>
    <property type="evidence" value="ECO:0007669"/>
    <property type="project" value="EnsemblMetazoa"/>
</dbReference>
<accession>G0MEA7</accession>
<dbReference type="GO" id="GO:0000724">
    <property type="term" value="P:double-strand break repair via homologous recombination"/>
    <property type="evidence" value="ECO:0007669"/>
    <property type="project" value="TreeGrafter"/>
</dbReference>
<dbReference type="CDD" id="cd17041">
    <property type="entry name" value="Ubl_WDR48"/>
    <property type="match status" value="1"/>
</dbReference>
<keyword evidence="4" id="KW-0677">Repeat</keyword>
<comment type="similarity">
    <text evidence="1">Belongs to the WD repeat WDR48 family.</text>
</comment>
<feature type="repeat" description="WD" evidence="5">
    <location>
        <begin position="214"/>
        <end position="255"/>
    </location>
</feature>
<feature type="repeat" description="WD" evidence="5">
    <location>
        <begin position="25"/>
        <end position="66"/>
    </location>
</feature>
<dbReference type="PROSITE" id="PS50294">
    <property type="entry name" value="WD_REPEATS_REGION"/>
    <property type="match status" value="4"/>
</dbReference>
<dbReference type="Pfam" id="PF00400">
    <property type="entry name" value="WD40"/>
    <property type="match status" value="4"/>
</dbReference>
<evidence type="ECO:0000256" key="4">
    <source>
        <dbReference type="ARBA" id="ARBA00022737"/>
    </source>
</evidence>
<dbReference type="OrthoDB" id="2421129at2759"/>
<dbReference type="InterPro" id="IPR021772">
    <property type="entry name" value="WDR48/Bun107"/>
</dbReference>
<evidence type="ECO:0000256" key="3">
    <source>
        <dbReference type="ARBA" id="ARBA00022574"/>
    </source>
</evidence>
<keyword evidence="7" id="KW-1185">Reference proteome</keyword>
<dbReference type="PRINTS" id="PR00320">
    <property type="entry name" value="GPROTEINBRPT"/>
</dbReference>
<dbReference type="SMART" id="SM00320">
    <property type="entry name" value="WD40"/>
    <property type="match status" value="6"/>
</dbReference>
<dbReference type="GO" id="GO:0090326">
    <property type="term" value="P:positive regulation of locomotion involved in locomotory behavior"/>
    <property type="evidence" value="ECO:0007669"/>
    <property type="project" value="EnsemblMetazoa"/>
</dbReference>
<dbReference type="PROSITE" id="PS50082">
    <property type="entry name" value="WD_REPEATS_2"/>
    <property type="match status" value="4"/>
</dbReference>
<dbReference type="Gene3D" id="2.130.10.10">
    <property type="entry name" value="YVTN repeat-like/Quinoprotein amine dehydrogenase"/>
    <property type="match status" value="2"/>
</dbReference>
<feature type="repeat" description="WD" evidence="5">
    <location>
        <begin position="85"/>
        <end position="126"/>
    </location>
</feature>
<evidence type="ECO:0000256" key="2">
    <source>
        <dbReference type="ARBA" id="ARBA00021538"/>
    </source>
</evidence>